<gene>
    <name evidence="1" type="ORF">BsIDN1_33390</name>
</gene>
<organism evidence="1 2">
    <name type="scientific">Bacillus safensis</name>
    <dbReference type="NCBI Taxonomy" id="561879"/>
    <lineage>
        <taxon>Bacteria</taxon>
        <taxon>Bacillati</taxon>
        <taxon>Bacillota</taxon>
        <taxon>Bacilli</taxon>
        <taxon>Bacillales</taxon>
        <taxon>Bacillaceae</taxon>
        <taxon>Bacillus</taxon>
    </lineage>
</organism>
<protein>
    <submittedName>
        <fullName evidence="1">Uncharacterized protein</fullName>
    </submittedName>
</protein>
<sequence>MSIPSFHISSISFIACIIQKCERKNCLYMKQEETSFVKKKKKKKKKVCRADENALQTDSKKA</sequence>
<reference evidence="1 2" key="1">
    <citation type="submission" date="2019-12" db="EMBL/GenBank/DDBJ databases">
        <title>Full genome sequence of a Bacillus safensis strain isolated from commercially available natto in Indonesia.</title>
        <authorList>
            <person name="Yoshida M."/>
            <person name="Uomi M."/>
            <person name="Waturangi D."/>
            <person name="Ekaputri J.J."/>
            <person name="Setiamarga D.H.E."/>
        </authorList>
    </citation>
    <scope>NUCLEOTIDE SEQUENCE [LARGE SCALE GENOMIC DNA]</scope>
    <source>
        <strain evidence="1 2">IDN1</strain>
    </source>
</reference>
<name>A0A5S9M9Z2_BACIA</name>
<accession>A0A5S9M9Z2</accession>
<evidence type="ECO:0000313" key="1">
    <source>
        <dbReference type="EMBL" id="BBP89721.1"/>
    </source>
</evidence>
<proteinExistence type="predicted"/>
<evidence type="ECO:0000313" key="2">
    <source>
        <dbReference type="Proteomes" id="UP000464658"/>
    </source>
</evidence>
<dbReference type="EMBL" id="AP021906">
    <property type="protein sequence ID" value="BBP89721.1"/>
    <property type="molecule type" value="Genomic_DNA"/>
</dbReference>
<dbReference type="AlphaFoldDB" id="A0A5S9M9Z2"/>
<dbReference type="Proteomes" id="UP000464658">
    <property type="component" value="Chromosome"/>
</dbReference>